<dbReference type="EMBL" id="AP014648">
    <property type="protein sequence ID" value="BAQ16868.1"/>
    <property type="molecule type" value="Genomic_DNA"/>
</dbReference>
<dbReference type="InterPro" id="IPR001054">
    <property type="entry name" value="A/G_cyclase"/>
</dbReference>
<dbReference type="STRING" id="1384459.GL4_1411"/>
<dbReference type="PANTHER" id="PTHR43081">
    <property type="entry name" value="ADENYLATE CYCLASE, TERMINAL-DIFFERENTIATION SPECIFIC-RELATED"/>
    <property type="match status" value="1"/>
</dbReference>
<dbReference type="CDD" id="cd07302">
    <property type="entry name" value="CHD"/>
    <property type="match status" value="1"/>
</dbReference>
<dbReference type="GO" id="GO:0035556">
    <property type="term" value="P:intracellular signal transduction"/>
    <property type="evidence" value="ECO:0007669"/>
    <property type="project" value="InterPro"/>
</dbReference>
<evidence type="ECO:0000313" key="3">
    <source>
        <dbReference type="Proteomes" id="UP000031643"/>
    </source>
</evidence>
<keyword evidence="2" id="KW-0456">Lyase</keyword>
<dbReference type="InterPro" id="IPR029787">
    <property type="entry name" value="Nucleotide_cyclase"/>
</dbReference>
<name>A0A0A8K1Q9_9HYPH</name>
<dbReference type="GO" id="GO:0006171">
    <property type="term" value="P:cAMP biosynthetic process"/>
    <property type="evidence" value="ECO:0007669"/>
    <property type="project" value="TreeGrafter"/>
</dbReference>
<evidence type="ECO:0000313" key="2">
    <source>
        <dbReference type="EMBL" id="BAQ16868.1"/>
    </source>
</evidence>
<reference evidence="2 3" key="1">
    <citation type="submission" date="2014-09" db="EMBL/GenBank/DDBJ databases">
        <title>Genome sequencing of Methyloceanibacter caenitepidi Gela4.</title>
        <authorList>
            <person name="Takeuchi M."/>
            <person name="Susumu S."/>
            <person name="Kamagata Y."/>
            <person name="Oshima K."/>
            <person name="Hattori M."/>
            <person name="Iwasaki W."/>
        </authorList>
    </citation>
    <scope>NUCLEOTIDE SEQUENCE [LARGE SCALE GENOMIC DNA]</scope>
    <source>
        <strain evidence="2 3">Gela4</strain>
    </source>
</reference>
<dbReference type="Gene3D" id="3.30.70.1230">
    <property type="entry name" value="Nucleotide cyclase"/>
    <property type="match status" value="1"/>
</dbReference>
<dbReference type="PROSITE" id="PS50125">
    <property type="entry name" value="GUANYLATE_CYCLASE_2"/>
    <property type="match status" value="1"/>
</dbReference>
<organism evidence="2 3">
    <name type="scientific">Methyloceanibacter caenitepidi</name>
    <dbReference type="NCBI Taxonomy" id="1384459"/>
    <lineage>
        <taxon>Bacteria</taxon>
        <taxon>Pseudomonadati</taxon>
        <taxon>Pseudomonadota</taxon>
        <taxon>Alphaproteobacteria</taxon>
        <taxon>Hyphomicrobiales</taxon>
        <taxon>Hyphomicrobiaceae</taxon>
        <taxon>Methyloceanibacter</taxon>
    </lineage>
</organism>
<dbReference type="OrthoDB" id="9807521at2"/>
<dbReference type="Pfam" id="PF00211">
    <property type="entry name" value="Guanylate_cyc"/>
    <property type="match status" value="1"/>
</dbReference>
<gene>
    <name evidence="2" type="ORF">GL4_1411</name>
</gene>
<proteinExistence type="predicted"/>
<dbReference type="GO" id="GO:0004016">
    <property type="term" value="F:adenylate cyclase activity"/>
    <property type="evidence" value="ECO:0007669"/>
    <property type="project" value="UniProtKB-EC"/>
</dbReference>
<dbReference type="KEGG" id="mcg:GL4_1411"/>
<dbReference type="HOGENOM" id="CLU_896609_0_0_5"/>
<feature type="domain" description="Guanylate cyclase" evidence="1">
    <location>
        <begin position="24"/>
        <end position="138"/>
    </location>
</feature>
<sequence length="310" mass="34491">MSHDSKDLMEPVPTSPRIERKLVVILAADVVRFSSHMEHDEERTLQLLTERRKLIDELIEAHAGRITGTAGDSVVAEFASAVNAVDCAVKIQRNIMRVNAKEGEHGGLSFRIGVNVGDVMVKDADIFGDGVNVAARLESLSEPDGVCLSRGVHEYVRKLTSYVFADLGEQYVKNIEQPVRAYRIVFEDGEPVMSEEDEPSQEALDVEPHEPPEYELAFWESIRDSDVVAEFEAYLDKYPEGAFAALAAERLRALSEKKDEPELPEADPVELAYWESIKDSENAAMFQTYLETYAEGAFAAIARLKVAQLG</sequence>
<dbReference type="SUPFAM" id="SSF55073">
    <property type="entry name" value="Nucleotide cyclase"/>
    <property type="match status" value="1"/>
</dbReference>
<dbReference type="InterPro" id="IPR050697">
    <property type="entry name" value="Adenylyl/Guanylyl_Cyclase_3/4"/>
</dbReference>
<protein>
    <submittedName>
        <fullName evidence="2">Adenylate cyclase</fullName>
        <ecNumber evidence="2">4.6.1.1</ecNumber>
    </submittedName>
</protein>
<dbReference type="AlphaFoldDB" id="A0A0A8K1Q9"/>
<dbReference type="PANTHER" id="PTHR43081:SF19">
    <property type="entry name" value="PH-SENSITIVE ADENYLATE CYCLASE RV1264"/>
    <property type="match status" value="1"/>
</dbReference>
<evidence type="ECO:0000259" key="1">
    <source>
        <dbReference type="PROSITE" id="PS50125"/>
    </source>
</evidence>
<dbReference type="Proteomes" id="UP000031643">
    <property type="component" value="Chromosome"/>
</dbReference>
<keyword evidence="3" id="KW-1185">Reference proteome</keyword>
<accession>A0A0A8K1Q9</accession>
<dbReference type="EC" id="4.6.1.1" evidence="2"/>